<dbReference type="Proteomes" id="UP001621512">
    <property type="component" value="Chromosome"/>
</dbReference>
<dbReference type="RefSeq" id="WP_189725247.1">
    <property type="nucleotide sequence ID" value="NZ_BMUK01000007.1"/>
</dbReference>
<feature type="region of interest" description="Disordered" evidence="1">
    <location>
        <begin position="1"/>
        <end position="72"/>
    </location>
</feature>
<proteinExistence type="predicted"/>
<gene>
    <name evidence="2" type="ORF">OHU35_02435</name>
</gene>
<feature type="region of interest" description="Disordered" evidence="1">
    <location>
        <begin position="95"/>
        <end position="115"/>
    </location>
</feature>
<dbReference type="EMBL" id="CP108341">
    <property type="protein sequence ID" value="WTW24960.1"/>
    <property type="molecule type" value="Genomic_DNA"/>
</dbReference>
<evidence type="ECO:0000313" key="2">
    <source>
        <dbReference type="EMBL" id="WTW24960.1"/>
    </source>
</evidence>
<protein>
    <submittedName>
        <fullName evidence="2">Uncharacterized protein</fullName>
    </submittedName>
</protein>
<accession>A0ABZ1MC47</accession>
<name>A0ABZ1MC47_STREF</name>
<keyword evidence="3" id="KW-1185">Reference proteome</keyword>
<organism evidence="2 3">
    <name type="scientific">Streptomyces purpurascens</name>
    <dbReference type="NCBI Taxonomy" id="1924"/>
    <lineage>
        <taxon>Bacteria</taxon>
        <taxon>Bacillati</taxon>
        <taxon>Actinomycetota</taxon>
        <taxon>Actinomycetes</taxon>
        <taxon>Kitasatosporales</taxon>
        <taxon>Streptomycetaceae</taxon>
        <taxon>Streptomyces</taxon>
    </lineage>
</organism>
<evidence type="ECO:0000256" key="1">
    <source>
        <dbReference type="SAM" id="MobiDB-lite"/>
    </source>
</evidence>
<evidence type="ECO:0000313" key="3">
    <source>
        <dbReference type="Proteomes" id="UP001621512"/>
    </source>
</evidence>
<feature type="compositionally biased region" description="Basic and acidic residues" evidence="1">
    <location>
        <begin position="95"/>
        <end position="109"/>
    </location>
</feature>
<sequence length="130" mass="14188">MRQPDADTNGRNLRPVLAPTRGLPSDSARDLACGLPEEPRHRTARGIRRQTDTDGAPGGERTGRRVRRGRNVGARLEDGDWDIGVFLTDLPGRAEHNPVRTEADPEHRVALRGGRAVPEAAGALEVCDER</sequence>
<reference evidence="2 3" key="1">
    <citation type="submission" date="2022-10" db="EMBL/GenBank/DDBJ databases">
        <title>The complete genomes of actinobacterial strains from the NBC collection.</title>
        <authorList>
            <person name="Joergensen T.S."/>
            <person name="Alvarez Arevalo M."/>
            <person name="Sterndorff E.B."/>
            <person name="Faurdal D."/>
            <person name="Vuksanovic O."/>
            <person name="Mourched A.-S."/>
            <person name="Charusanti P."/>
            <person name="Shaw S."/>
            <person name="Blin K."/>
            <person name="Weber T."/>
        </authorList>
    </citation>
    <scope>NUCLEOTIDE SEQUENCE [LARGE SCALE GENOMIC DNA]</scope>
    <source>
        <strain evidence="2 3">NBC_00017</strain>
    </source>
</reference>